<gene>
    <name evidence="1" type="ORF">GGR30_001700</name>
</gene>
<dbReference type="AlphaFoldDB" id="A0A7W6PAU1"/>
<sequence>MPRARQARHDGACRHMEPVGDFLIAEPFKVAHHHDIAGSRRQGVERIGKSQPVDFDIFIGMVVR</sequence>
<evidence type="ECO:0000313" key="1">
    <source>
        <dbReference type="EMBL" id="MBB4121782.1"/>
    </source>
</evidence>
<reference evidence="1 2" key="1">
    <citation type="submission" date="2020-08" db="EMBL/GenBank/DDBJ databases">
        <title>Genomic Encyclopedia of Type Strains, Phase IV (KMG-IV): sequencing the most valuable type-strain genomes for metagenomic binning, comparative biology and taxonomic classification.</title>
        <authorList>
            <person name="Goeker M."/>
        </authorList>
    </citation>
    <scope>NUCLEOTIDE SEQUENCE [LARGE SCALE GENOMIC DNA]</scope>
    <source>
        <strain evidence="1 2">DSM 28101</strain>
    </source>
</reference>
<comment type="caution">
    <text evidence="1">The sequence shown here is derived from an EMBL/GenBank/DDBJ whole genome shotgun (WGS) entry which is preliminary data.</text>
</comment>
<name>A0A7W6PAU1_9HYPH</name>
<evidence type="ECO:0000313" key="2">
    <source>
        <dbReference type="Proteomes" id="UP000530571"/>
    </source>
</evidence>
<accession>A0A7W6PAU1</accession>
<dbReference type="EMBL" id="JACIDZ010000004">
    <property type="protein sequence ID" value="MBB4121782.1"/>
    <property type="molecule type" value="Genomic_DNA"/>
</dbReference>
<protein>
    <submittedName>
        <fullName evidence="1">Uncharacterized protein</fullName>
    </submittedName>
</protein>
<dbReference type="Proteomes" id="UP000530571">
    <property type="component" value="Unassembled WGS sequence"/>
</dbReference>
<proteinExistence type="predicted"/>
<keyword evidence="2" id="KW-1185">Reference proteome</keyword>
<organism evidence="1 2">
    <name type="scientific">Martelella radicis</name>
    <dbReference type="NCBI Taxonomy" id="1397476"/>
    <lineage>
        <taxon>Bacteria</taxon>
        <taxon>Pseudomonadati</taxon>
        <taxon>Pseudomonadota</taxon>
        <taxon>Alphaproteobacteria</taxon>
        <taxon>Hyphomicrobiales</taxon>
        <taxon>Aurantimonadaceae</taxon>
        <taxon>Martelella</taxon>
    </lineage>
</organism>